<comment type="caution">
    <text evidence="1">The sequence shown here is derived from an EMBL/GenBank/DDBJ whole genome shotgun (WGS) entry which is preliminary data.</text>
</comment>
<gene>
    <name evidence="1" type="ORF">S01H4_67014</name>
</gene>
<name>X1G8V9_9ZZZZ</name>
<reference evidence="1" key="1">
    <citation type="journal article" date="2014" name="Front. Microbiol.">
        <title>High frequency of phylogenetically diverse reductive dehalogenase-homologous genes in deep subseafloor sedimentary metagenomes.</title>
        <authorList>
            <person name="Kawai M."/>
            <person name="Futagami T."/>
            <person name="Toyoda A."/>
            <person name="Takaki Y."/>
            <person name="Nishi S."/>
            <person name="Hori S."/>
            <person name="Arai W."/>
            <person name="Tsubouchi T."/>
            <person name="Morono Y."/>
            <person name="Uchiyama I."/>
            <person name="Ito T."/>
            <person name="Fujiyama A."/>
            <person name="Inagaki F."/>
            <person name="Takami H."/>
        </authorList>
    </citation>
    <scope>NUCLEOTIDE SEQUENCE</scope>
    <source>
        <strain evidence="1">Expedition CK06-06</strain>
    </source>
</reference>
<evidence type="ECO:0000313" key="1">
    <source>
        <dbReference type="EMBL" id="GAH29448.1"/>
    </source>
</evidence>
<organism evidence="1">
    <name type="scientific">marine sediment metagenome</name>
    <dbReference type="NCBI Taxonomy" id="412755"/>
    <lineage>
        <taxon>unclassified sequences</taxon>
        <taxon>metagenomes</taxon>
        <taxon>ecological metagenomes</taxon>
    </lineage>
</organism>
<dbReference type="AlphaFoldDB" id="X1G8V9"/>
<accession>X1G8V9</accession>
<protein>
    <submittedName>
        <fullName evidence="1">Uncharacterized protein</fullName>
    </submittedName>
</protein>
<proteinExistence type="predicted"/>
<sequence>IGIGAGVSLKSAIKKLIKEVETKTDSDTQYDLYMADSLNPELVKDLEQEIK</sequence>
<dbReference type="EMBL" id="BART01041848">
    <property type="protein sequence ID" value="GAH29448.1"/>
    <property type="molecule type" value="Genomic_DNA"/>
</dbReference>
<feature type="non-terminal residue" evidence="1">
    <location>
        <position position="51"/>
    </location>
</feature>
<feature type="non-terminal residue" evidence="1">
    <location>
        <position position="1"/>
    </location>
</feature>